<gene>
    <name evidence="12" type="ORF">C9I89_07465</name>
</gene>
<dbReference type="Pfam" id="PF02518">
    <property type="entry name" value="HATPase_c"/>
    <property type="match status" value="1"/>
</dbReference>
<evidence type="ECO:0000256" key="5">
    <source>
        <dbReference type="ARBA" id="ARBA00022475"/>
    </source>
</evidence>
<dbReference type="EC" id="2.7.13.3" evidence="4"/>
<keyword evidence="8 10" id="KW-1133">Transmembrane helix</keyword>
<keyword evidence="7 10" id="KW-0812">Transmembrane</keyword>
<dbReference type="PANTHER" id="PTHR43547:SF10">
    <property type="entry name" value="SENSOR HISTIDINE KINASE DCUS"/>
    <property type="match status" value="1"/>
</dbReference>
<dbReference type="InterPro" id="IPR036890">
    <property type="entry name" value="HATPase_C_sf"/>
</dbReference>
<organism evidence="12 13">
    <name type="scientific">Photobacterium lipolyticum</name>
    <dbReference type="NCBI Taxonomy" id="266810"/>
    <lineage>
        <taxon>Bacteria</taxon>
        <taxon>Pseudomonadati</taxon>
        <taxon>Pseudomonadota</taxon>
        <taxon>Gammaproteobacteria</taxon>
        <taxon>Vibrionales</taxon>
        <taxon>Vibrionaceae</taxon>
        <taxon>Photobacterium</taxon>
    </lineage>
</organism>
<proteinExistence type="predicted"/>
<dbReference type="Pfam" id="PF14689">
    <property type="entry name" value="SPOB_a"/>
    <property type="match status" value="1"/>
</dbReference>
<evidence type="ECO:0000256" key="7">
    <source>
        <dbReference type="ARBA" id="ARBA00022692"/>
    </source>
</evidence>
<evidence type="ECO:0000256" key="10">
    <source>
        <dbReference type="SAM" id="Phobius"/>
    </source>
</evidence>
<evidence type="ECO:0000256" key="6">
    <source>
        <dbReference type="ARBA" id="ARBA00022553"/>
    </source>
</evidence>
<comment type="catalytic activity">
    <reaction evidence="1">
        <text>ATP + protein L-histidine = ADP + protein N-phospho-L-histidine.</text>
        <dbReference type="EC" id="2.7.13.3"/>
    </reaction>
</comment>
<evidence type="ECO:0000256" key="9">
    <source>
        <dbReference type="ARBA" id="ARBA00023136"/>
    </source>
</evidence>
<keyword evidence="12" id="KW-0808">Transferase</keyword>
<keyword evidence="5" id="KW-1003">Cell membrane</keyword>
<dbReference type="InterPro" id="IPR033463">
    <property type="entry name" value="sCache_3"/>
</dbReference>
<dbReference type="AlphaFoldDB" id="A0A2T3N024"/>
<dbReference type="Gene3D" id="3.30.450.20">
    <property type="entry name" value="PAS domain"/>
    <property type="match status" value="2"/>
</dbReference>
<dbReference type="RefSeq" id="WP_107282737.1">
    <property type="nucleotide sequence ID" value="NZ_PYMC01000004.1"/>
</dbReference>
<dbReference type="SUPFAM" id="SSF55874">
    <property type="entry name" value="ATPase domain of HSP90 chaperone/DNA topoisomerase II/histidine kinase"/>
    <property type="match status" value="1"/>
</dbReference>
<comment type="caution">
    <text evidence="12">The sequence shown here is derived from an EMBL/GenBank/DDBJ whole genome shotgun (WGS) entry which is preliminary data.</text>
</comment>
<keyword evidence="6" id="KW-0597">Phosphoprotein</keyword>
<dbReference type="PRINTS" id="PR00344">
    <property type="entry name" value="BCTRLSENSOR"/>
</dbReference>
<dbReference type="Gene3D" id="3.30.565.10">
    <property type="entry name" value="Histidine kinase-like ATPase, C-terminal domain"/>
    <property type="match status" value="1"/>
</dbReference>
<evidence type="ECO:0000256" key="3">
    <source>
        <dbReference type="ARBA" id="ARBA00004651"/>
    </source>
</evidence>
<feature type="transmembrane region" description="Helical" evidence="10">
    <location>
        <begin position="168"/>
        <end position="191"/>
    </location>
</feature>
<dbReference type="SUPFAM" id="SSF103190">
    <property type="entry name" value="Sensory domain-like"/>
    <property type="match status" value="1"/>
</dbReference>
<comment type="subcellular location">
    <subcellularLocation>
        <location evidence="2">Cell inner membrane</location>
    </subcellularLocation>
    <subcellularLocation>
        <location evidence="3">Cell membrane</location>
        <topology evidence="3">Multi-pass membrane protein</topology>
    </subcellularLocation>
</comment>
<dbReference type="InterPro" id="IPR039506">
    <property type="entry name" value="SPOB_a"/>
</dbReference>
<evidence type="ECO:0000256" key="4">
    <source>
        <dbReference type="ARBA" id="ARBA00012438"/>
    </source>
</evidence>
<dbReference type="EMBL" id="PYMC01000004">
    <property type="protein sequence ID" value="PSW05585.1"/>
    <property type="molecule type" value="Genomic_DNA"/>
</dbReference>
<dbReference type="Pfam" id="PF17203">
    <property type="entry name" value="sCache_3_2"/>
    <property type="match status" value="1"/>
</dbReference>
<dbReference type="GO" id="GO:0005886">
    <property type="term" value="C:plasma membrane"/>
    <property type="evidence" value="ECO:0007669"/>
    <property type="project" value="UniProtKB-SubCell"/>
</dbReference>
<feature type="transmembrane region" description="Helical" evidence="10">
    <location>
        <begin position="6"/>
        <end position="30"/>
    </location>
</feature>
<dbReference type="GO" id="GO:0000155">
    <property type="term" value="F:phosphorelay sensor kinase activity"/>
    <property type="evidence" value="ECO:0007669"/>
    <property type="project" value="TreeGrafter"/>
</dbReference>
<dbReference type="Proteomes" id="UP000240904">
    <property type="component" value="Unassembled WGS sequence"/>
</dbReference>
<evidence type="ECO:0000259" key="11">
    <source>
        <dbReference type="PROSITE" id="PS50109"/>
    </source>
</evidence>
<dbReference type="PROSITE" id="PS50109">
    <property type="entry name" value="HIS_KIN"/>
    <property type="match status" value="1"/>
</dbReference>
<keyword evidence="12" id="KW-0418">Kinase</keyword>
<evidence type="ECO:0000313" key="12">
    <source>
        <dbReference type="EMBL" id="PSW05585.1"/>
    </source>
</evidence>
<dbReference type="InterPro" id="IPR005467">
    <property type="entry name" value="His_kinase_dom"/>
</dbReference>
<evidence type="ECO:0000256" key="8">
    <source>
        <dbReference type="ARBA" id="ARBA00022989"/>
    </source>
</evidence>
<dbReference type="Gene3D" id="1.10.287.130">
    <property type="match status" value="1"/>
</dbReference>
<accession>A0A2T3N024</accession>
<dbReference type="SMART" id="SM00387">
    <property type="entry name" value="HATPase_c"/>
    <property type="match status" value="1"/>
</dbReference>
<reference evidence="12 13" key="1">
    <citation type="submission" date="2018-03" db="EMBL/GenBank/DDBJ databases">
        <title>Whole genome sequencing of Histamine producing bacteria.</title>
        <authorList>
            <person name="Butler K."/>
        </authorList>
    </citation>
    <scope>NUCLEOTIDE SEQUENCE [LARGE SCALE GENOMIC DNA]</scope>
    <source>
        <strain evidence="12 13">DSM 16190</strain>
    </source>
</reference>
<feature type="domain" description="Histidine kinase" evidence="11">
    <location>
        <begin position="333"/>
        <end position="529"/>
    </location>
</feature>
<protein>
    <recommendedName>
        <fullName evidence="4">histidine kinase</fullName>
        <ecNumber evidence="4">2.7.13.3</ecNumber>
    </recommendedName>
</protein>
<dbReference type="OrthoDB" id="9792686at2"/>
<name>A0A2T3N024_9GAMM</name>
<dbReference type="InterPro" id="IPR004358">
    <property type="entry name" value="Sig_transdc_His_kin-like_C"/>
</dbReference>
<feature type="transmembrane region" description="Helical" evidence="10">
    <location>
        <begin position="138"/>
        <end position="156"/>
    </location>
</feature>
<dbReference type="InterPro" id="IPR003594">
    <property type="entry name" value="HATPase_dom"/>
</dbReference>
<sequence length="534" mass="60112">MKLKSYLALITVATTSAIVIVVTTAIFFLLQNSYQEGIEARGLELARVIAHDPQVIHAVDAKNRQQNYDLQNYMEDIRARTDASFIVVVDKNAMRLTHTNPDRIGKHFIGDDIYPVLKRGDEYSNVASGSLGEAIRNFSPVFLDGKVIGAICIGYLSEKTSDILLQQYGHIGMLTGIVYLLGIGTTISLMFKMKRTFLDYEPEFIVNKFREHEMVLDSIRDAIIAVDSHMNIATINNSAIKMLSMGILDRYDYVNHPLSRYSTPLSHLVLANQGIFHQGEFNIGKLKYKANVYPINTPKGLLGHAIVLFPDLDHSELEHEVTYLKNYAELLRSKTHEYSNKLNVLSGMLQIGKYDEAVDFIQQETDRYQSIIHNIVLSVADSAVAGLLLAKFNKASEIGVKYTIDVDTNLSSYEKNISEKLVTMIGNLIDNALLAAWQNRDEAEPEIHVYLSDRSNHIILEIQDSGAGVPENIAEHILEFGVSSKNNDEQSGIGLYLVKQLVNYFHGSIDWERTEQHTTLFSIYLDKNEIANYD</sequence>
<evidence type="ECO:0000256" key="1">
    <source>
        <dbReference type="ARBA" id="ARBA00000085"/>
    </source>
</evidence>
<evidence type="ECO:0000256" key="2">
    <source>
        <dbReference type="ARBA" id="ARBA00004533"/>
    </source>
</evidence>
<dbReference type="PANTHER" id="PTHR43547">
    <property type="entry name" value="TWO-COMPONENT HISTIDINE KINASE"/>
    <property type="match status" value="1"/>
</dbReference>
<evidence type="ECO:0000313" key="13">
    <source>
        <dbReference type="Proteomes" id="UP000240904"/>
    </source>
</evidence>
<keyword evidence="9 10" id="KW-0472">Membrane</keyword>
<keyword evidence="13" id="KW-1185">Reference proteome</keyword>
<dbReference type="InterPro" id="IPR029151">
    <property type="entry name" value="Sensor-like_sf"/>
</dbReference>